<dbReference type="PANTHER" id="PTHR41164:SF1">
    <property type="entry name" value="CURLI PRODUCTION ASSEMBLY_TRANSPORT COMPONENT CSGG"/>
    <property type="match status" value="1"/>
</dbReference>
<dbReference type="GO" id="GO:0030288">
    <property type="term" value="C:outer membrane-bounded periplasmic space"/>
    <property type="evidence" value="ECO:0007669"/>
    <property type="project" value="InterPro"/>
</dbReference>
<dbReference type="Gene3D" id="3.40.50.10610">
    <property type="entry name" value="ABC-type transport auxiliary lipoprotein component"/>
    <property type="match status" value="1"/>
</dbReference>
<keyword evidence="2" id="KW-0732">Signal</keyword>
<dbReference type="Proteomes" id="UP000030491">
    <property type="component" value="Unassembled WGS sequence"/>
</dbReference>
<evidence type="ECO:0000256" key="3">
    <source>
        <dbReference type="ARBA" id="ARBA00023136"/>
    </source>
</evidence>
<dbReference type="Pfam" id="PF03783">
    <property type="entry name" value="CsgG"/>
    <property type="match status" value="1"/>
</dbReference>
<evidence type="ECO:0000313" key="7">
    <source>
        <dbReference type="Proteomes" id="UP000030491"/>
    </source>
</evidence>
<evidence type="ECO:0000256" key="2">
    <source>
        <dbReference type="ARBA" id="ARBA00022729"/>
    </source>
</evidence>
<sequence length="232" mass="26609">MLKVLKKYLNKLNIIKNLFVFSVTSGLTTLHVLNRPLYAIPEPITVAVTKVLDRSNAPWFRKSFEDKFKTILSTELASAGHFIVIERDPEALKELREESSLFSGQDDFKEIELVKPKYIIRAVLSDYENNYVSFDLKVINVKTAAIAYSRSIEGKVSNGSQNQIIKINKNNFTYKEEVEIVKKTVPSRAIRAAINEIAGYLDCVLYLKNECIAEYEAKEERRKRSNDALDFF</sequence>
<evidence type="ECO:0000313" key="6">
    <source>
        <dbReference type="EMBL" id="KGF92062.1"/>
    </source>
</evidence>
<proteinExistence type="predicted"/>
<keyword evidence="1" id="KW-1003">Cell membrane</keyword>
<accession>A0A0A1ZR69</accession>
<keyword evidence="5" id="KW-0449">Lipoprotein</keyword>
<keyword evidence="3" id="KW-0472">Membrane</keyword>
<dbReference type="EMBL" id="JNAJ01000011">
    <property type="protein sequence ID" value="KGF92062.1"/>
    <property type="molecule type" value="Genomic_DNA"/>
</dbReference>
<evidence type="ECO:0000256" key="5">
    <source>
        <dbReference type="ARBA" id="ARBA00023288"/>
    </source>
</evidence>
<evidence type="ECO:0000256" key="1">
    <source>
        <dbReference type="ARBA" id="ARBA00022475"/>
    </source>
</evidence>
<name>A0A0A1ZR69_PROMR</name>
<dbReference type="InterPro" id="IPR005534">
    <property type="entry name" value="Curli_assmbl/transp-comp_CsgG"/>
</dbReference>
<evidence type="ECO:0000256" key="4">
    <source>
        <dbReference type="ARBA" id="ARBA00023139"/>
    </source>
</evidence>
<comment type="caution">
    <text evidence="6">The sequence shown here is derived from an EMBL/GenBank/DDBJ whole genome shotgun (WGS) entry which is preliminary data.</text>
</comment>
<dbReference type="AlphaFoldDB" id="A0A0A1ZR69"/>
<organism evidence="6 7">
    <name type="scientific">Prochlorococcus marinus str. MIT 9116</name>
    <dbReference type="NCBI Taxonomy" id="167544"/>
    <lineage>
        <taxon>Bacteria</taxon>
        <taxon>Bacillati</taxon>
        <taxon>Cyanobacteriota</taxon>
        <taxon>Cyanophyceae</taxon>
        <taxon>Synechococcales</taxon>
        <taxon>Prochlorococcaceae</taxon>
        <taxon>Prochlorococcus</taxon>
    </lineage>
</organism>
<reference evidence="7" key="1">
    <citation type="journal article" date="2014" name="Sci. Data">
        <title>Genomes of diverse isolates of the marine cyanobacterium Prochlorococcus.</title>
        <authorList>
            <person name="Biller S."/>
            <person name="Berube P."/>
            <person name="Thompson J."/>
            <person name="Kelly L."/>
            <person name="Roggensack S."/>
            <person name="Awad L."/>
            <person name="Roache-Johnson K."/>
            <person name="Ding H."/>
            <person name="Giovannoni S.J."/>
            <person name="Moore L.R."/>
            <person name="Chisholm S.W."/>
        </authorList>
    </citation>
    <scope>NUCLEOTIDE SEQUENCE [LARGE SCALE GENOMIC DNA]</scope>
</reference>
<keyword evidence="4" id="KW-0564">Palmitate</keyword>
<gene>
    <name evidence="6" type="ORF">EU93_0878</name>
</gene>
<dbReference type="PANTHER" id="PTHR41164">
    <property type="entry name" value="CURLI PRODUCTION ASSEMBLY/TRANSPORT COMPONENT CSGG"/>
    <property type="match status" value="1"/>
</dbReference>
<protein>
    <submittedName>
        <fullName evidence="6">Uncharacterized protein</fullName>
    </submittedName>
</protein>